<feature type="transmembrane region" description="Helical" evidence="7">
    <location>
        <begin position="114"/>
        <end position="135"/>
    </location>
</feature>
<evidence type="ECO:0000256" key="7">
    <source>
        <dbReference type="RuleBase" id="RU362048"/>
    </source>
</evidence>
<accession>A0A2M9R571</accession>
<reference evidence="8 9" key="1">
    <citation type="submission" date="2017-06" db="EMBL/GenBank/DDBJ databases">
        <title>Description of Avrilella dinanensis gen. nov. sp. nov.</title>
        <authorList>
            <person name="Leyer C."/>
            <person name="Sassi M."/>
            <person name="Minet J."/>
            <person name="Kayal S."/>
            <person name="Cattoir V."/>
        </authorList>
    </citation>
    <scope>NUCLEOTIDE SEQUENCE [LARGE SCALE GENOMIC DNA]</scope>
    <source>
        <strain evidence="8 9">UR159</strain>
    </source>
</reference>
<feature type="transmembrane region" description="Helical" evidence="7">
    <location>
        <begin position="6"/>
        <end position="27"/>
    </location>
</feature>
<evidence type="ECO:0000256" key="3">
    <source>
        <dbReference type="ARBA" id="ARBA00022475"/>
    </source>
</evidence>
<keyword evidence="9" id="KW-1185">Reference proteome</keyword>
<dbReference type="AlphaFoldDB" id="A0A2M9R571"/>
<dbReference type="Proteomes" id="UP000231960">
    <property type="component" value="Unassembled WGS sequence"/>
</dbReference>
<keyword evidence="6 7" id="KW-0472">Membrane</keyword>
<gene>
    <name evidence="8" type="ORF">CDL10_05365</name>
</gene>
<name>A0A2M9R571_9FLAO</name>
<feature type="transmembrane region" description="Helical" evidence="7">
    <location>
        <begin position="74"/>
        <end position="93"/>
    </location>
</feature>
<dbReference type="NCBIfam" id="TIGR00427">
    <property type="entry name" value="NAAT family transporter"/>
    <property type="match status" value="1"/>
</dbReference>
<dbReference type="EMBL" id="NIPO01000001">
    <property type="protein sequence ID" value="PJR04018.1"/>
    <property type="molecule type" value="Genomic_DNA"/>
</dbReference>
<sequence>MDLFIFTFGALFSVMNPIGSVPIFLSLTQNDSKRSKKRTALWTSINVLIILIVSFFAGRYILNFFGISIDVLRIAGGLIICMSAYGLLMGATGKQRGVSKKVTSDAQHRSDVSLTPLAIPMMAGPGAMSLLIAMYQDYPGYLDKVIIISAILVSCLSIFIVLRSSNYISQLLGASGIVAVSRIVGFLVMAIGIQYIINSLLIIFKIE</sequence>
<evidence type="ECO:0000256" key="1">
    <source>
        <dbReference type="ARBA" id="ARBA00004651"/>
    </source>
</evidence>
<keyword evidence="3" id="KW-1003">Cell membrane</keyword>
<comment type="caution">
    <text evidence="8">The sequence shown here is derived from an EMBL/GenBank/DDBJ whole genome shotgun (WGS) entry which is preliminary data.</text>
</comment>
<organism evidence="8 9">
    <name type="scientific">Avrilella dinanensis</name>
    <dbReference type="NCBI Taxonomy" id="2008672"/>
    <lineage>
        <taxon>Bacteria</taxon>
        <taxon>Pseudomonadati</taxon>
        <taxon>Bacteroidota</taxon>
        <taxon>Flavobacteriia</taxon>
        <taxon>Flavobacteriales</taxon>
        <taxon>Flavobacteriaceae</taxon>
        <taxon>Avrilella</taxon>
    </lineage>
</organism>
<dbReference type="PANTHER" id="PTHR33508">
    <property type="entry name" value="UPF0056 MEMBRANE PROTEIN YHCE"/>
    <property type="match status" value="1"/>
</dbReference>
<dbReference type="PANTHER" id="PTHR33508:SF1">
    <property type="entry name" value="UPF0056 MEMBRANE PROTEIN YHCE"/>
    <property type="match status" value="1"/>
</dbReference>
<comment type="subcellular location">
    <subcellularLocation>
        <location evidence="1 7">Cell membrane</location>
        <topology evidence="1 7">Multi-pass membrane protein</topology>
    </subcellularLocation>
</comment>
<keyword evidence="4 7" id="KW-0812">Transmembrane</keyword>
<keyword evidence="5 7" id="KW-1133">Transmembrane helix</keyword>
<dbReference type="OrthoDB" id="21094at2"/>
<dbReference type="Pfam" id="PF01914">
    <property type="entry name" value="MarC"/>
    <property type="match status" value="1"/>
</dbReference>
<feature type="transmembrane region" description="Helical" evidence="7">
    <location>
        <begin position="183"/>
        <end position="204"/>
    </location>
</feature>
<evidence type="ECO:0000256" key="4">
    <source>
        <dbReference type="ARBA" id="ARBA00022692"/>
    </source>
</evidence>
<feature type="transmembrane region" description="Helical" evidence="7">
    <location>
        <begin position="39"/>
        <end position="62"/>
    </location>
</feature>
<dbReference type="RefSeq" id="WP_100677584.1">
    <property type="nucleotide sequence ID" value="NZ_NIPO01000001.1"/>
</dbReference>
<feature type="transmembrane region" description="Helical" evidence="7">
    <location>
        <begin position="141"/>
        <end position="162"/>
    </location>
</feature>
<dbReference type="InterPro" id="IPR002771">
    <property type="entry name" value="Multi_antbiot-R_MarC"/>
</dbReference>
<dbReference type="GO" id="GO:0005886">
    <property type="term" value="C:plasma membrane"/>
    <property type="evidence" value="ECO:0007669"/>
    <property type="project" value="UniProtKB-SubCell"/>
</dbReference>
<evidence type="ECO:0000256" key="2">
    <source>
        <dbReference type="ARBA" id="ARBA00009784"/>
    </source>
</evidence>
<evidence type="ECO:0000256" key="5">
    <source>
        <dbReference type="ARBA" id="ARBA00022989"/>
    </source>
</evidence>
<comment type="similarity">
    <text evidence="2 7">Belongs to the UPF0056 (MarC) family.</text>
</comment>
<evidence type="ECO:0000256" key="6">
    <source>
        <dbReference type="ARBA" id="ARBA00023136"/>
    </source>
</evidence>
<evidence type="ECO:0000313" key="8">
    <source>
        <dbReference type="EMBL" id="PJR04018.1"/>
    </source>
</evidence>
<protein>
    <recommendedName>
        <fullName evidence="7">UPF0056 membrane protein</fullName>
    </recommendedName>
</protein>
<proteinExistence type="inferred from homology"/>
<evidence type="ECO:0000313" key="9">
    <source>
        <dbReference type="Proteomes" id="UP000231960"/>
    </source>
</evidence>